<dbReference type="PANTHER" id="PTHR11362:SF141">
    <property type="entry name" value="PHOSPHATIDYLETHANOLAMINE-BINDING PROTEIN"/>
    <property type="match status" value="1"/>
</dbReference>
<dbReference type="GO" id="GO:0005543">
    <property type="term" value="F:phospholipid binding"/>
    <property type="evidence" value="ECO:0007669"/>
    <property type="project" value="TreeGrafter"/>
</dbReference>
<sequence>MYISSPFLIAALGSIACAQTTPQRFTPATSAKLEVVFNSTAVNTPGQLLSKTTTSTQPQIALSNVQSTQNETYMFIMLDLDVPPQGSSTKRRVLLHALTTGFKATQQRITGSGTLLASPQKGPAMYIPPGPPATDTIAHRYVELLFRQPANLNVQASDFANITGRFNFDVVKFMAENQVGAPVAGNFFTVDGRANATAASGSGTATGSGGIARNTLVPFEGAAGRREVAWGFVGMVGGLAVVVM</sequence>
<keyword evidence="1" id="KW-0732">Signal</keyword>
<organism evidence="2 3">
    <name type="scientific">Ophiobolus disseminans</name>
    <dbReference type="NCBI Taxonomy" id="1469910"/>
    <lineage>
        <taxon>Eukaryota</taxon>
        <taxon>Fungi</taxon>
        <taxon>Dikarya</taxon>
        <taxon>Ascomycota</taxon>
        <taxon>Pezizomycotina</taxon>
        <taxon>Dothideomycetes</taxon>
        <taxon>Pleosporomycetidae</taxon>
        <taxon>Pleosporales</taxon>
        <taxon>Pleosporineae</taxon>
        <taxon>Phaeosphaeriaceae</taxon>
        <taxon>Ophiobolus</taxon>
    </lineage>
</organism>
<dbReference type="InterPro" id="IPR035810">
    <property type="entry name" value="PEBP_euk"/>
</dbReference>
<dbReference type="CDD" id="cd00866">
    <property type="entry name" value="PEBP_euk"/>
    <property type="match status" value="1"/>
</dbReference>
<evidence type="ECO:0000313" key="2">
    <source>
        <dbReference type="EMBL" id="KAF2826823.1"/>
    </source>
</evidence>
<dbReference type="OrthoDB" id="2506647at2759"/>
<reference evidence="2" key="1">
    <citation type="journal article" date="2020" name="Stud. Mycol.">
        <title>101 Dothideomycetes genomes: a test case for predicting lifestyles and emergence of pathogens.</title>
        <authorList>
            <person name="Haridas S."/>
            <person name="Albert R."/>
            <person name="Binder M."/>
            <person name="Bloem J."/>
            <person name="Labutti K."/>
            <person name="Salamov A."/>
            <person name="Andreopoulos B."/>
            <person name="Baker S."/>
            <person name="Barry K."/>
            <person name="Bills G."/>
            <person name="Bluhm B."/>
            <person name="Cannon C."/>
            <person name="Castanera R."/>
            <person name="Culley D."/>
            <person name="Daum C."/>
            <person name="Ezra D."/>
            <person name="Gonzalez J."/>
            <person name="Henrissat B."/>
            <person name="Kuo A."/>
            <person name="Liang C."/>
            <person name="Lipzen A."/>
            <person name="Lutzoni F."/>
            <person name="Magnuson J."/>
            <person name="Mondo S."/>
            <person name="Nolan M."/>
            <person name="Ohm R."/>
            <person name="Pangilinan J."/>
            <person name="Park H.-J."/>
            <person name="Ramirez L."/>
            <person name="Alfaro M."/>
            <person name="Sun H."/>
            <person name="Tritt A."/>
            <person name="Yoshinaga Y."/>
            <person name="Zwiers L.-H."/>
            <person name="Turgeon B."/>
            <person name="Goodwin S."/>
            <person name="Spatafora J."/>
            <person name="Crous P."/>
            <person name="Grigoriev I."/>
        </authorList>
    </citation>
    <scope>NUCLEOTIDE SEQUENCE</scope>
    <source>
        <strain evidence="2">CBS 113818</strain>
    </source>
</reference>
<feature type="signal peptide" evidence="1">
    <location>
        <begin position="1"/>
        <end position="18"/>
    </location>
</feature>
<accession>A0A6A7A127</accession>
<proteinExistence type="predicted"/>
<protein>
    <submittedName>
        <fullName evidence="2">PEBP-like protein</fullName>
    </submittedName>
</protein>
<evidence type="ECO:0000313" key="3">
    <source>
        <dbReference type="Proteomes" id="UP000799424"/>
    </source>
</evidence>
<evidence type="ECO:0000256" key="1">
    <source>
        <dbReference type="SAM" id="SignalP"/>
    </source>
</evidence>
<dbReference type="SUPFAM" id="SSF49777">
    <property type="entry name" value="PEBP-like"/>
    <property type="match status" value="1"/>
</dbReference>
<gene>
    <name evidence="2" type="ORF">CC86DRAFT_291462</name>
</gene>
<dbReference type="Proteomes" id="UP000799424">
    <property type="component" value="Unassembled WGS sequence"/>
</dbReference>
<dbReference type="GO" id="GO:0046578">
    <property type="term" value="P:regulation of Ras protein signal transduction"/>
    <property type="evidence" value="ECO:0007669"/>
    <property type="project" value="TreeGrafter"/>
</dbReference>
<dbReference type="GO" id="GO:0030414">
    <property type="term" value="F:peptidase inhibitor activity"/>
    <property type="evidence" value="ECO:0007669"/>
    <property type="project" value="TreeGrafter"/>
</dbReference>
<name>A0A6A7A127_9PLEO</name>
<dbReference type="GO" id="GO:0030162">
    <property type="term" value="P:regulation of proteolysis"/>
    <property type="evidence" value="ECO:0007669"/>
    <property type="project" value="TreeGrafter"/>
</dbReference>
<feature type="chain" id="PRO_5025558820" evidence="1">
    <location>
        <begin position="19"/>
        <end position="244"/>
    </location>
</feature>
<dbReference type="InterPro" id="IPR008914">
    <property type="entry name" value="PEBP"/>
</dbReference>
<dbReference type="Pfam" id="PF01161">
    <property type="entry name" value="PBP"/>
    <property type="match status" value="1"/>
</dbReference>
<dbReference type="Gene3D" id="3.90.280.10">
    <property type="entry name" value="PEBP-like"/>
    <property type="match status" value="1"/>
</dbReference>
<dbReference type="EMBL" id="MU006225">
    <property type="protein sequence ID" value="KAF2826823.1"/>
    <property type="molecule type" value="Genomic_DNA"/>
</dbReference>
<dbReference type="PANTHER" id="PTHR11362">
    <property type="entry name" value="PHOSPHATIDYLETHANOLAMINE-BINDING PROTEIN"/>
    <property type="match status" value="1"/>
</dbReference>
<dbReference type="AlphaFoldDB" id="A0A6A7A127"/>
<keyword evidence="3" id="KW-1185">Reference proteome</keyword>
<dbReference type="InterPro" id="IPR036610">
    <property type="entry name" value="PEBP-like_sf"/>
</dbReference>